<evidence type="ECO:0000313" key="6">
    <source>
        <dbReference type="EMBL" id="VAW83892.1"/>
    </source>
</evidence>
<dbReference type="Pfam" id="PF00929">
    <property type="entry name" value="RNase_T"/>
    <property type="match status" value="1"/>
</dbReference>
<sequence>MTQNPNNLIWIDLEMTGLDPDNDRIIEIATIVTDNDLNILAEGPVMAIHQPGQILALMDEWNQTTHGNSGLIDRIKATTTTEQEAVAETIAFLQQYCPKGSSPICGNSVGQDRRFLYRWMPELEAYFHYRNLDVSTLKELARRWHPTMYDGLKKRGTHKALDDIRESIEELVYYRQHFLKLP</sequence>
<evidence type="ECO:0000256" key="3">
    <source>
        <dbReference type="ARBA" id="ARBA00022801"/>
    </source>
</evidence>
<reference evidence="6" key="1">
    <citation type="submission" date="2018-06" db="EMBL/GenBank/DDBJ databases">
        <authorList>
            <person name="Zhirakovskaya E."/>
        </authorList>
    </citation>
    <scope>NUCLEOTIDE SEQUENCE</scope>
</reference>
<organism evidence="6">
    <name type="scientific">hydrothermal vent metagenome</name>
    <dbReference type="NCBI Taxonomy" id="652676"/>
    <lineage>
        <taxon>unclassified sequences</taxon>
        <taxon>metagenomes</taxon>
        <taxon>ecological metagenomes</taxon>
    </lineage>
</organism>
<dbReference type="NCBIfam" id="NF003765">
    <property type="entry name" value="PRK05359.1"/>
    <property type="match status" value="1"/>
</dbReference>
<dbReference type="InterPro" id="IPR012337">
    <property type="entry name" value="RNaseH-like_sf"/>
</dbReference>
<gene>
    <name evidence="6" type="ORF">MNBD_GAMMA18-767</name>
</gene>
<dbReference type="GO" id="GO:0000175">
    <property type="term" value="F:3'-5'-RNA exonuclease activity"/>
    <property type="evidence" value="ECO:0007669"/>
    <property type="project" value="InterPro"/>
</dbReference>
<evidence type="ECO:0000256" key="4">
    <source>
        <dbReference type="ARBA" id="ARBA00022839"/>
    </source>
</evidence>
<dbReference type="Gene3D" id="3.30.420.10">
    <property type="entry name" value="Ribonuclease H-like superfamily/Ribonuclease H"/>
    <property type="match status" value="1"/>
</dbReference>
<keyword evidence="4" id="KW-0269">Exonuclease</keyword>
<name>A0A3B0Z8M3_9ZZZZ</name>
<dbReference type="HAMAP" id="MF_00045">
    <property type="entry name" value="Oligoribonuclease"/>
    <property type="match status" value="1"/>
</dbReference>
<dbReference type="PANTHER" id="PTHR11046">
    <property type="entry name" value="OLIGORIBONUCLEASE, MITOCHONDRIAL"/>
    <property type="match status" value="1"/>
</dbReference>
<dbReference type="CDD" id="cd06135">
    <property type="entry name" value="Orn"/>
    <property type="match status" value="1"/>
</dbReference>
<evidence type="ECO:0000256" key="1">
    <source>
        <dbReference type="ARBA" id="ARBA00009921"/>
    </source>
</evidence>
<comment type="similarity">
    <text evidence="1">Belongs to the oligoribonuclease family.</text>
</comment>
<evidence type="ECO:0000256" key="2">
    <source>
        <dbReference type="ARBA" id="ARBA00022722"/>
    </source>
</evidence>
<feature type="domain" description="Exonuclease" evidence="5">
    <location>
        <begin position="7"/>
        <end position="180"/>
    </location>
</feature>
<dbReference type="InterPro" id="IPR022894">
    <property type="entry name" value="Oligoribonuclease"/>
</dbReference>
<keyword evidence="3" id="KW-0378">Hydrolase</keyword>
<dbReference type="SMART" id="SM00479">
    <property type="entry name" value="EXOIII"/>
    <property type="match status" value="1"/>
</dbReference>
<proteinExistence type="inferred from homology"/>
<dbReference type="InterPro" id="IPR036397">
    <property type="entry name" value="RNaseH_sf"/>
</dbReference>
<dbReference type="PANTHER" id="PTHR11046:SF0">
    <property type="entry name" value="OLIGORIBONUCLEASE, MITOCHONDRIAL"/>
    <property type="match status" value="1"/>
</dbReference>
<evidence type="ECO:0000259" key="5">
    <source>
        <dbReference type="SMART" id="SM00479"/>
    </source>
</evidence>
<dbReference type="GO" id="GO:0003676">
    <property type="term" value="F:nucleic acid binding"/>
    <property type="evidence" value="ECO:0007669"/>
    <property type="project" value="InterPro"/>
</dbReference>
<dbReference type="InterPro" id="IPR013520">
    <property type="entry name" value="Ribonucl_H"/>
</dbReference>
<keyword evidence="2" id="KW-0540">Nuclease</keyword>
<dbReference type="FunFam" id="3.30.420.10:FF:000003">
    <property type="entry name" value="Oligoribonuclease"/>
    <property type="match status" value="1"/>
</dbReference>
<accession>A0A3B0Z8M3</accession>
<protein>
    <submittedName>
        <fullName evidence="6">3'-to-5' oligoribonuclease (Orn)</fullName>
    </submittedName>
</protein>
<dbReference type="SUPFAM" id="SSF53098">
    <property type="entry name" value="Ribonuclease H-like"/>
    <property type="match status" value="1"/>
</dbReference>
<dbReference type="AlphaFoldDB" id="A0A3B0Z8M3"/>
<dbReference type="EMBL" id="UOFP01000011">
    <property type="protein sequence ID" value="VAW83892.1"/>
    <property type="molecule type" value="Genomic_DNA"/>
</dbReference>